<keyword evidence="7" id="KW-0479">Metal-binding</keyword>
<dbReference type="InterPro" id="IPR027417">
    <property type="entry name" value="P-loop_NTPase"/>
</dbReference>
<dbReference type="GO" id="GO:0016324">
    <property type="term" value="C:apical plasma membrane"/>
    <property type="evidence" value="ECO:0007669"/>
    <property type="project" value="UniProtKB-SubCell"/>
</dbReference>
<dbReference type="PANTHER" id="PTHR48041">
    <property type="entry name" value="ABC TRANSPORTER G FAMILY MEMBER 28"/>
    <property type="match status" value="1"/>
</dbReference>
<evidence type="ECO:0000256" key="13">
    <source>
        <dbReference type="ARBA" id="ARBA00023180"/>
    </source>
</evidence>
<keyword evidence="13" id="KW-0325">Glycoprotein</keyword>
<comment type="cofactor">
    <cofactor evidence="1">
        <name>Mg(2+)</name>
        <dbReference type="ChEBI" id="CHEBI:18420"/>
    </cofactor>
</comment>
<evidence type="ECO:0000256" key="5">
    <source>
        <dbReference type="ARBA" id="ARBA00022475"/>
    </source>
</evidence>
<evidence type="ECO:0000256" key="4">
    <source>
        <dbReference type="ARBA" id="ARBA00022448"/>
    </source>
</evidence>
<feature type="transmembrane region" description="Helical" evidence="16">
    <location>
        <begin position="718"/>
        <end position="737"/>
    </location>
</feature>
<dbReference type="PROSITE" id="PS50893">
    <property type="entry name" value="ABC_TRANSPORTER_2"/>
    <property type="match status" value="1"/>
</dbReference>
<dbReference type="GO" id="GO:0033344">
    <property type="term" value="P:cholesterol efflux"/>
    <property type="evidence" value="ECO:0007669"/>
    <property type="project" value="TreeGrafter"/>
</dbReference>
<dbReference type="InterPro" id="IPR013525">
    <property type="entry name" value="ABC2_TM"/>
</dbReference>
<evidence type="ECO:0000256" key="6">
    <source>
        <dbReference type="ARBA" id="ARBA00022692"/>
    </source>
</evidence>
<dbReference type="OMA" id="WLAWEDY"/>
<dbReference type="GO" id="GO:0120020">
    <property type="term" value="F:cholesterol transfer activity"/>
    <property type="evidence" value="ECO:0007669"/>
    <property type="project" value="TreeGrafter"/>
</dbReference>
<reference evidence="18" key="2">
    <citation type="submission" date="2025-09" db="UniProtKB">
        <authorList>
            <consortium name="Ensembl"/>
        </authorList>
    </citation>
    <scope>IDENTIFICATION</scope>
</reference>
<keyword evidence="12 16" id="KW-0472">Membrane</keyword>
<evidence type="ECO:0000256" key="7">
    <source>
        <dbReference type="ARBA" id="ARBA00022723"/>
    </source>
</evidence>
<evidence type="ECO:0000313" key="18">
    <source>
        <dbReference type="Ensembl" id="ENSACUP00000001544.1"/>
    </source>
</evidence>
<dbReference type="FunFam" id="3.40.50.300:FF:000831">
    <property type="entry name" value="ATP-binding cassette sub-family G member 8"/>
    <property type="match status" value="1"/>
</dbReference>
<feature type="transmembrane region" description="Helical" evidence="16">
    <location>
        <begin position="609"/>
        <end position="633"/>
    </location>
</feature>
<dbReference type="InterPro" id="IPR017871">
    <property type="entry name" value="ABC_transporter-like_CS"/>
</dbReference>
<name>A0A663LN69_ATHCN</name>
<evidence type="ECO:0000256" key="16">
    <source>
        <dbReference type="SAM" id="Phobius"/>
    </source>
</evidence>
<evidence type="ECO:0000256" key="1">
    <source>
        <dbReference type="ARBA" id="ARBA00001946"/>
    </source>
</evidence>
<keyword evidence="11" id="KW-0445">Lipid transport</keyword>
<dbReference type="InterPro" id="IPR050352">
    <property type="entry name" value="ABCG_transporters"/>
</dbReference>
<dbReference type="AlphaFoldDB" id="A0A663LN69"/>
<comment type="similarity">
    <text evidence="3">Belongs to the ABC transporter superfamily. ABCG family. Eye pigment precursor importer (TC 3.A.1.204) subfamily.</text>
</comment>
<dbReference type="CDD" id="cd03234">
    <property type="entry name" value="ABCG_White"/>
    <property type="match status" value="1"/>
</dbReference>
<evidence type="ECO:0000256" key="14">
    <source>
        <dbReference type="ARBA" id="ARBA00073175"/>
    </source>
</evidence>
<feature type="transmembrane region" description="Helical" evidence="16">
    <location>
        <begin position="640"/>
        <end position="660"/>
    </location>
</feature>
<dbReference type="GO" id="GO:0016887">
    <property type="term" value="F:ATP hydrolysis activity"/>
    <property type="evidence" value="ECO:0007669"/>
    <property type="project" value="InterPro"/>
</dbReference>
<gene>
    <name evidence="18" type="primary">ABCG8</name>
</gene>
<protein>
    <recommendedName>
        <fullName evidence="14">ATP-binding cassette sub-family G member 8</fullName>
    </recommendedName>
    <alternativeName>
        <fullName evidence="15">Sterolin-2</fullName>
    </alternativeName>
</protein>
<feature type="transmembrane region" description="Helical" evidence="16">
    <location>
        <begin position="480"/>
        <end position="504"/>
    </location>
</feature>
<evidence type="ECO:0000259" key="17">
    <source>
        <dbReference type="PROSITE" id="PS50893"/>
    </source>
</evidence>
<evidence type="ECO:0000256" key="12">
    <source>
        <dbReference type="ARBA" id="ARBA00023136"/>
    </source>
</evidence>
<keyword evidence="5" id="KW-1003">Cell membrane</keyword>
<dbReference type="GO" id="GO:0140359">
    <property type="term" value="F:ABC-type transporter activity"/>
    <property type="evidence" value="ECO:0007669"/>
    <property type="project" value="InterPro"/>
</dbReference>
<proteinExistence type="inferred from homology"/>
<evidence type="ECO:0000256" key="2">
    <source>
        <dbReference type="ARBA" id="ARBA00004424"/>
    </source>
</evidence>
<dbReference type="InterPro" id="IPR043926">
    <property type="entry name" value="ABCG_dom"/>
</dbReference>
<evidence type="ECO:0000256" key="10">
    <source>
        <dbReference type="ARBA" id="ARBA00022989"/>
    </source>
</evidence>
<dbReference type="SUPFAM" id="SSF52540">
    <property type="entry name" value="P-loop containing nucleoside triphosphate hydrolases"/>
    <property type="match status" value="1"/>
</dbReference>
<sequence>MAWTSFPRTCLQAVKPALHICWGPLGFFLKLKFNISKNIECFGSRGSLEGFHVAFQAAWYHVAFCCVSRLKRLISLICCEDRRCTQRLWSPSTEAQDTIFCSEEDNSLYFTYSGKSNVLEVKELNYQVNMASQIPWYENLAQMKMPWTWKSDPRSHVSIIQNLNLKVQSGQMLAIIGSTAGGKTSLLDVITCRDHGGKIKSGQIMINNKPSTPQLVKKCIAHVRQDDRLLPHLTVRETLLFVAKLRLPKFFSDSQRKKRVEDVIAELRLRQCANTRVGNEYLRGVSGGERRRVSIGVQLLWNPGILILDEPTSGLDSFTAHNLVITLSRLARGNRLVLLSLHQPRSDIFQLFDLVLLMTSGVTVYSGTARDMVPYFTELGYPCPRYSNPADFYVDLTSIDKQTAEKEMESRKRANTLASLFLEKVKDFDDFLWKVTEGDNVATTFKTINMPHHSSNQLPGVLKQFTILLSRQVSNDFRDLSTLLIHGFEALLMSLLIGFLYYGHEKTGLSIRDTTALLYMIGALIPFTVILDVIAKCHSERAMLYHDLEDGMYSVSPYFFAKVHVFIIQFIFFSLFFFFFFFFYCAFVIIYGVPIYWLANLIPEPEHFLLNFLSVWLSVYSARAMALWVAALLPTLQLSAFFGNVFFTSFYLSGGFVISLENLWTVPFWVSKISFLRWNFQSMMQIQFTDLTYEMTVGNTTFQIPGKLALDLDSQPLYVSYLVLAAIVCSFLLLYYLSLRFIKQKSHQDW</sequence>
<dbReference type="PROSITE" id="PS00211">
    <property type="entry name" value="ABC_TRANSPORTER_1"/>
    <property type="match status" value="1"/>
</dbReference>
<keyword evidence="6 16" id="KW-0812">Transmembrane</keyword>
<dbReference type="Gene3D" id="3.40.50.300">
    <property type="entry name" value="P-loop containing nucleotide triphosphate hydrolases"/>
    <property type="match status" value="1"/>
</dbReference>
<evidence type="ECO:0000313" key="19">
    <source>
        <dbReference type="Proteomes" id="UP000472269"/>
    </source>
</evidence>
<dbReference type="Pfam" id="PF01061">
    <property type="entry name" value="ABC2_membrane"/>
    <property type="match status" value="1"/>
</dbReference>
<keyword evidence="8" id="KW-0460">Magnesium</keyword>
<dbReference type="Proteomes" id="UP000472269">
    <property type="component" value="Unplaced"/>
</dbReference>
<feature type="transmembrane region" description="Helical" evidence="16">
    <location>
        <begin position="570"/>
        <end position="597"/>
    </location>
</feature>
<dbReference type="Pfam" id="PF00005">
    <property type="entry name" value="ABC_tran"/>
    <property type="match status" value="1"/>
</dbReference>
<keyword evidence="19" id="KW-1185">Reference proteome</keyword>
<dbReference type="Ensembl" id="ENSACUT00000001651.1">
    <property type="protein sequence ID" value="ENSACUP00000001544.1"/>
    <property type="gene ID" value="ENSACUG00000001100.1"/>
</dbReference>
<dbReference type="GO" id="GO:0043235">
    <property type="term" value="C:receptor complex"/>
    <property type="evidence" value="ECO:0007669"/>
    <property type="project" value="TreeGrafter"/>
</dbReference>
<reference evidence="18" key="1">
    <citation type="submission" date="2025-08" db="UniProtKB">
        <authorList>
            <consortium name="Ensembl"/>
        </authorList>
    </citation>
    <scope>IDENTIFICATION</scope>
</reference>
<keyword evidence="4" id="KW-0813">Transport</keyword>
<feature type="domain" description="ABC transporter" evidence="17">
    <location>
        <begin position="143"/>
        <end position="385"/>
    </location>
</feature>
<keyword evidence="10 16" id="KW-1133">Transmembrane helix</keyword>
<dbReference type="PANTHER" id="PTHR48041:SF71">
    <property type="entry name" value="ATP-BINDING CASSETTE SUB-FAMILY G MEMBER 8"/>
    <property type="match status" value="1"/>
</dbReference>
<evidence type="ECO:0000256" key="15">
    <source>
        <dbReference type="ARBA" id="ARBA00075114"/>
    </source>
</evidence>
<accession>A0A663LN69</accession>
<feature type="transmembrane region" description="Helical" evidence="16">
    <location>
        <begin position="516"/>
        <end position="535"/>
    </location>
</feature>
<dbReference type="GO" id="GO:0042632">
    <property type="term" value="P:cholesterol homeostasis"/>
    <property type="evidence" value="ECO:0007669"/>
    <property type="project" value="TreeGrafter"/>
</dbReference>
<dbReference type="GO" id="GO:0046872">
    <property type="term" value="F:metal ion binding"/>
    <property type="evidence" value="ECO:0007669"/>
    <property type="project" value="UniProtKB-KW"/>
</dbReference>
<evidence type="ECO:0000256" key="3">
    <source>
        <dbReference type="ARBA" id="ARBA00005814"/>
    </source>
</evidence>
<evidence type="ECO:0000256" key="8">
    <source>
        <dbReference type="ARBA" id="ARBA00022842"/>
    </source>
</evidence>
<dbReference type="Pfam" id="PF19055">
    <property type="entry name" value="ABC2_membrane_7"/>
    <property type="match status" value="1"/>
</dbReference>
<dbReference type="InterPro" id="IPR003439">
    <property type="entry name" value="ABC_transporter-like_ATP-bd"/>
</dbReference>
<keyword evidence="9" id="KW-1278">Translocase</keyword>
<dbReference type="GO" id="GO:0005524">
    <property type="term" value="F:ATP binding"/>
    <property type="evidence" value="ECO:0007669"/>
    <property type="project" value="InterPro"/>
</dbReference>
<organism evidence="18 19">
    <name type="scientific">Athene cunicularia</name>
    <name type="common">Burrowing owl</name>
    <name type="synonym">Speotyto cunicularia</name>
    <dbReference type="NCBI Taxonomy" id="194338"/>
    <lineage>
        <taxon>Eukaryota</taxon>
        <taxon>Metazoa</taxon>
        <taxon>Chordata</taxon>
        <taxon>Craniata</taxon>
        <taxon>Vertebrata</taxon>
        <taxon>Euteleostomi</taxon>
        <taxon>Archelosauria</taxon>
        <taxon>Archosauria</taxon>
        <taxon>Dinosauria</taxon>
        <taxon>Saurischia</taxon>
        <taxon>Theropoda</taxon>
        <taxon>Coelurosauria</taxon>
        <taxon>Aves</taxon>
        <taxon>Neognathae</taxon>
        <taxon>Neoaves</taxon>
        <taxon>Telluraves</taxon>
        <taxon>Strigiformes</taxon>
        <taxon>Strigidae</taxon>
        <taxon>Athene</taxon>
    </lineage>
</organism>
<evidence type="ECO:0000256" key="11">
    <source>
        <dbReference type="ARBA" id="ARBA00023055"/>
    </source>
</evidence>
<comment type="subcellular location">
    <subcellularLocation>
        <location evidence="2">Apical cell membrane</location>
        <topology evidence="2">Multi-pass membrane protein</topology>
    </subcellularLocation>
</comment>
<evidence type="ECO:0000256" key="9">
    <source>
        <dbReference type="ARBA" id="ARBA00022967"/>
    </source>
</evidence>